<keyword evidence="7" id="KW-0732">Signal</keyword>
<evidence type="ECO:0000256" key="4">
    <source>
        <dbReference type="ARBA" id="ARBA00023136"/>
    </source>
</evidence>
<reference evidence="11" key="1">
    <citation type="journal article" date="2002" name="Science">
        <title>The draft genome of Ciona intestinalis: insights into chordate and vertebrate origins.</title>
        <authorList>
            <person name="Dehal P."/>
            <person name="Satou Y."/>
            <person name="Campbell R.K."/>
            <person name="Chapman J."/>
            <person name="Degnan B."/>
            <person name="De Tomaso A."/>
            <person name="Davidson B."/>
            <person name="Di Gregorio A."/>
            <person name="Gelpke M."/>
            <person name="Goodstein D.M."/>
            <person name="Harafuji N."/>
            <person name="Hastings K.E."/>
            <person name="Ho I."/>
            <person name="Hotta K."/>
            <person name="Huang W."/>
            <person name="Kawashima T."/>
            <person name="Lemaire P."/>
            <person name="Martinez D."/>
            <person name="Meinertzhagen I.A."/>
            <person name="Necula S."/>
            <person name="Nonaka M."/>
            <person name="Putnam N."/>
            <person name="Rash S."/>
            <person name="Saiga H."/>
            <person name="Satake M."/>
            <person name="Terry A."/>
            <person name="Yamada L."/>
            <person name="Wang H.G."/>
            <person name="Awazu S."/>
            <person name="Azumi K."/>
            <person name="Boore J."/>
            <person name="Branno M."/>
            <person name="Chin-Bow S."/>
            <person name="DeSantis R."/>
            <person name="Doyle S."/>
            <person name="Francino P."/>
            <person name="Keys D.N."/>
            <person name="Haga S."/>
            <person name="Hayashi H."/>
            <person name="Hino K."/>
            <person name="Imai K.S."/>
            <person name="Inaba K."/>
            <person name="Kano S."/>
            <person name="Kobayashi K."/>
            <person name="Kobayashi M."/>
            <person name="Lee B.I."/>
            <person name="Makabe K.W."/>
            <person name="Manohar C."/>
            <person name="Matassi G."/>
            <person name="Medina M."/>
            <person name="Mochizuki Y."/>
            <person name="Mount S."/>
            <person name="Morishita T."/>
            <person name="Miura S."/>
            <person name="Nakayama A."/>
            <person name="Nishizaka S."/>
            <person name="Nomoto H."/>
            <person name="Ohta F."/>
            <person name="Oishi K."/>
            <person name="Rigoutsos I."/>
            <person name="Sano M."/>
            <person name="Sasaki A."/>
            <person name="Sasakura Y."/>
            <person name="Shoguchi E."/>
            <person name="Shin-i T."/>
            <person name="Spagnuolo A."/>
            <person name="Stainier D."/>
            <person name="Suzuki M.M."/>
            <person name="Tassy O."/>
            <person name="Takatori N."/>
            <person name="Tokuoka M."/>
            <person name="Yagi K."/>
            <person name="Yoshizaki F."/>
            <person name="Wada S."/>
            <person name="Zhang C."/>
            <person name="Hyatt P.D."/>
            <person name="Larimer F."/>
            <person name="Detter C."/>
            <person name="Doggett N."/>
            <person name="Glavina T."/>
            <person name="Hawkins T."/>
            <person name="Richardson P."/>
            <person name="Lucas S."/>
            <person name="Kohara Y."/>
            <person name="Levine M."/>
            <person name="Satoh N."/>
            <person name="Rokhsar D.S."/>
        </authorList>
    </citation>
    <scope>NUCLEOTIDE SEQUENCE [LARGE SCALE GENOMIC DNA]</scope>
</reference>
<feature type="transmembrane region" description="Helical" evidence="6">
    <location>
        <begin position="216"/>
        <end position="238"/>
    </location>
</feature>
<dbReference type="Ensembl" id="ENSCINT00000025140.2">
    <property type="protein sequence ID" value="ENSCINP00000024894.2"/>
    <property type="gene ID" value="ENSCING00000013587.2"/>
</dbReference>
<evidence type="ECO:0000259" key="8">
    <source>
        <dbReference type="Pfam" id="PF10192"/>
    </source>
</evidence>
<feature type="transmembrane region" description="Helical" evidence="6">
    <location>
        <begin position="184"/>
        <end position="204"/>
    </location>
</feature>
<feature type="transmembrane region" description="Helical" evidence="6">
    <location>
        <begin position="323"/>
        <end position="344"/>
    </location>
</feature>
<accession>F6XN50</accession>
<evidence type="ECO:0000313" key="11">
    <source>
        <dbReference type="Proteomes" id="UP000008144"/>
    </source>
</evidence>
<evidence type="ECO:0000256" key="5">
    <source>
        <dbReference type="ARBA" id="ARBA00023180"/>
    </source>
</evidence>
<keyword evidence="5" id="KW-0325">Glycoprotein</keyword>
<feature type="transmembrane region" description="Helical" evidence="6">
    <location>
        <begin position="356"/>
        <end position="381"/>
    </location>
</feature>
<feature type="signal peptide" evidence="7">
    <location>
        <begin position="1"/>
        <end position="18"/>
    </location>
</feature>
<dbReference type="PANTHER" id="PTHR23252:SF24">
    <property type="entry name" value="TRANSMEMBRANE PROTEIN 145"/>
    <property type="match status" value="1"/>
</dbReference>
<proteinExistence type="predicted"/>
<reference evidence="10" key="2">
    <citation type="journal article" date="2008" name="Genome Biol.">
        <title>Improved genome assembly and evidence-based global gene model set for the chordate Ciona intestinalis: new insight into intron and operon populations.</title>
        <authorList>
            <person name="Satou Y."/>
            <person name="Mineta K."/>
            <person name="Ogasawara M."/>
            <person name="Sasakura Y."/>
            <person name="Shoguchi E."/>
            <person name="Ueno K."/>
            <person name="Yamada L."/>
            <person name="Matsumoto J."/>
            <person name="Wasserscheid J."/>
            <person name="Dewar K."/>
            <person name="Wiley G.B."/>
            <person name="Macmil S.L."/>
            <person name="Roe B.A."/>
            <person name="Zeller R.W."/>
            <person name="Hastings K.E."/>
            <person name="Lemaire P."/>
            <person name="Lindquist E."/>
            <person name="Endo T."/>
            <person name="Hotta K."/>
            <person name="Inaba K."/>
        </authorList>
    </citation>
    <scope>NUCLEOTIDE SEQUENCE [LARGE SCALE GENOMIC DNA]</scope>
    <source>
        <strain evidence="10">wild type</strain>
    </source>
</reference>
<dbReference type="Pfam" id="PF21892">
    <property type="entry name" value="TMEM145_N"/>
    <property type="match status" value="1"/>
</dbReference>
<reference evidence="10" key="3">
    <citation type="submission" date="2025-08" db="UniProtKB">
        <authorList>
            <consortium name="Ensembl"/>
        </authorList>
    </citation>
    <scope>IDENTIFICATION</scope>
</reference>
<dbReference type="GO" id="GO:0007186">
    <property type="term" value="P:G protein-coupled receptor signaling pathway"/>
    <property type="evidence" value="ECO:0007669"/>
    <property type="project" value="InterPro"/>
</dbReference>
<dbReference type="GO" id="GO:0016020">
    <property type="term" value="C:membrane"/>
    <property type="evidence" value="ECO:0007669"/>
    <property type="project" value="UniProtKB-SubCell"/>
</dbReference>
<evidence type="ECO:0000256" key="7">
    <source>
        <dbReference type="SAM" id="SignalP"/>
    </source>
</evidence>
<dbReference type="STRING" id="7719.ENSCINP00000024894"/>
<reference evidence="10" key="4">
    <citation type="submission" date="2025-09" db="UniProtKB">
        <authorList>
            <consortium name="Ensembl"/>
        </authorList>
    </citation>
    <scope>IDENTIFICATION</scope>
</reference>
<dbReference type="PANTHER" id="PTHR23252">
    <property type="entry name" value="INTIMAL THICKNESS RECEPTOR-RELATED"/>
    <property type="match status" value="1"/>
</dbReference>
<dbReference type="InterPro" id="IPR053880">
    <property type="entry name" value="GPR180-like_N"/>
</dbReference>
<evidence type="ECO:0000256" key="1">
    <source>
        <dbReference type="ARBA" id="ARBA00004141"/>
    </source>
</evidence>
<evidence type="ECO:0000256" key="2">
    <source>
        <dbReference type="ARBA" id="ARBA00022692"/>
    </source>
</evidence>
<evidence type="ECO:0000256" key="3">
    <source>
        <dbReference type="ARBA" id="ARBA00022989"/>
    </source>
</evidence>
<dbReference type="OMA" id="YTWSGCA"/>
<feature type="domain" description="GPR180-like N-terminal" evidence="9">
    <location>
        <begin position="22"/>
        <end position="157"/>
    </location>
</feature>
<keyword evidence="11" id="KW-1185">Reference proteome</keyword>
<dbReference type="Proteomes" id="UP000008144">
    <property type="component" value="Chromosome 4"/>
</dbReference>
<dbReference type="EMBL" id="EAAA01001944">
    <property type="status" value="NOT_ANNOTATED_CDS"/>
    <property type="molecule type" value="Genomic_DNA"/>
</dbReference>
<dbReference type="InterPro" id="IPR019336">
    <property type="entry name" value="GPR180/TMEM145_TM"/>
</dbReference>
<keyword evidence="4 6" id="KW-0472">Membrane</keyword>
<dbReference type="Pfam" id="PF10192">
    <property type="entry name" value="GPR180-TMEM145_TM"/>
    <property type="match status" value="1"/>
</dbReference>
<keyword evidence="2 6" id="KW-0812">Transmembrane</keyword>
<feature type="domain" description="GPR180/TMEM145 transmembrane" evidence="8">
    <location>
        <begin position="186"/>
        <end position="406"/>
    </location>
</feature>
<organism evidence="10 11">
    <name type="scientific">Ciona intestinalis</name>
    <name type="common">Transparent sea squirt</name>
    <name type="synonym">Ascidia intestinalis</name>
    <dbReference type="NCBI Taxonomy" id="7719"/>
    <lineage>
        <taxon>Eukaryota</taxon>
        <taxon>Metazoa</taxon>
        <taxon>Chordata</taxon>
        <taxon>Tunicata</taxon>
        <taxon>Ascidiacea</taxon>
        <taxon>Phlebobranchia</taxon>
        <taxon>Cionidae</taxon>
        <taxon>Ciona</taxon>
    </lineage>
</organism>
<evidence type="ECO:0000313" key="10">
    <source>
        <dbReference type="Ensembl" id="ENSCINP00000024894.2"/>
    </source>
</evidence>
<dbReference type="GO" id="GO:0019236">
    <property type="term" value="P:response to pheromone"/>
    <property type="evidence" value="ECO:0007669"/>
    <property type="project" value="InterPro"/>
</dbReference>
<name>F6XN50_CIOIN</name>
<dbReference type="AlphaFoldDB" id="F6XN50"/>
<comment type="subcellular location">
    <subcellularLocation>
        <location evidence="1">Membrane</location>
        <topology evidence="1">Multi-pass membrane protein</topology>
    </subcellularLocation>
</comment>
<dbReference type="HOGENOM" id="CLU_021549_3_0_1"/>
<evidence type="ECO:0000259" key="9">
    <source>
        <dbReference type="Pfam" id="PF21892"/>
    </source>
</evidence>
<feature type="chain" id="PRO_5003345407" evidence="7">
    <location>
        <begin position="19"/>
        <end position="450"/>
    </location>
</feature>
<protein>
    <submittedName>
        <fullName evidence="10">Uncharacterized protein</fullName>
    </submittedName>
</protein>
<evidence type="ECO:0000256" key="6">
    <source>
        <dbReference type="SAM" id="Phobius"/>
    </source>
</evidence>
<dbReference type="InterPro" id="IPR047831">
    <property type="entry name" value="GPR180/TMEM145"/>
</dbReference>
<dbReference type="InParanoid" id="F6XN50"/>
<feature type="transmembrane region" description="Helical" evidence="6">
    <location>
        <begin position="250"/>
        <end position="270"/>
    </location>
</feature>
<dbReference type="GeneTree" id="ENSGT00940000153981"/>
<feature type="transmembrane region" description="Helical" evidence="6">
    <location>
        <begin position="291"/>
        <end position="311"/>
    </location>
</feature>
<sequence length="450" mass="51316">MYLLTLLVGVLTVTCCSGLYLEGRLFTREDWSFLSRFCFLSDIGRMQFKFVFPYADCCNNILLYFDDGVQWPKVYKNSSKTCHQKEAVLEPENNQIINLTTRYTWSGCVLHNSSGENSGVLVCEGGRSFRSKHERWWYIAISNCKSGQLGKGIDLTYQVKLTNGHSFWTEHFSADEFGILETNLFFLIVFALMLILSIHVAVSLQNRQMLHTTYKMFMVCIALEVFGLLMLCVAIGTYASDGIGNNGLKLIGEILGTSAELLFLLLLLLLGKGFTITRGHLSYAGTIKMSVFITVYAVIDVILFLYEYILFDPGLVLYVYESPAGYGLIGLRLAAWVWFSYGIIFTLKHYPEKNKFYYPLYGIYTIWFYAIPIIVLVATFAIPRYMRRKVVNGLQRCIDFLAYSVFLTLMRPQAANRNFPYHVRTSQIGTVVSVTDGKTHATSNFPHNMY</sequence>
<keyword evidence="3 6" id="KW-1133">Transmembrane helix</keyword>